<dbReference type="PANTHER" id="PTHR12790:SF2">
    <property type="entry name" value="RNA POLYMERASE I-SPECIFIC TRANSCRIPTION INITIATION FACTOR RRN3"/>
    <property type="match status" value="1"/>
</dbReference>
<evidence type="ECO:0000313" key="1">
    <source>
        <dbReference type="EnsemblPlants" id="Bra023726.1-P"/>
    </source>
</evidence>
<organism evidence="1 2">
    <name type="scientific">Brassica campestris</name>
    <name type="common">Field mustard</name>
    <dbReference type="NCBI Taxonomy" id="3711"/>
    <lineage>
        <taxon>Eukaryota</taxon>
        <taxon>Viridiplantae</taxon>
        <taxon>Streptophyta</taxon>
        <taxon>Embryophyta</taxon>
        <taxon>Tracheophyta</taxon>
        <taxon>Spermatophyta</taxon>
        <taxon>Magnoliopsida</taxon>
        <taxon>eudicotyledons</taxon>
        <taxon>Gunneridae</taxon>
        <taxon>Pentapetalae</taxon>
        <taxon>rosids</taxon>
        <taxon>malvids</taxon>
        <taxon>Brassicales</taxon>
        <taxon>Brassicaceae</taxon>
        <taxon>Brassiceae</taxon>
        <taxon>Brassica</taxon>
    </lineage>
</organism>
<keyword evidence="2" id="KW-1185">Reference proteome</keyword>
<dbReference type="GO" id="GO:0006361">
    <property type="term" value="P:transcription initiation at RNA polymerase I promoter"/>
    <property type="evidence" value="ECO:0007669"/>
    <property type="project" value="InterPro"/>
</dbReference>
<protein>
    <submittedName>
        <fullName evidence="1">Uncharacterized protein</fullName>
    </submittedName>
</protein>
<dbReference type="HOGENOM" id="CLU_1770651_0_0_1"/>
<evidence type="ECO:0000313" key="2">
    <source>
        <dbReference type="Proteomes" id="UP000011750"/>
    </source>
</evidence>
<dbReference type="Proteomes" id="UP000011750">
    <property type="component" value="Chromosome A01"/>
</dbReference>
<name>M4E4M3_BRACM</name>
<dbReference type="Pfam" id="PF05327">
    <property type="entry name" value="RRN3"/>
    <property type="match status" value="1"/>
</dbReference>
<proteinExistence type="predicted"/>
<reference evidence="1 2" key="1">
    <citation type="journal article" date="2011" name="Nat. Genet.">
        <title>The genome of the mesopolyploid crop species Brassica rapa.</title>
        <authorList>
            <consortium name="Brassica rapa Genome Sequencing Project Consortium"/>
            <person name="Wang X."/>
            <person name="Wang H."/>
            <person name="Wang J."/>
            <person name="Sun R."/>
            <person name="Wu J."/>
            <person name="Liu S."/>
            <person name="Bai Y."/>
            <person name="Mun J.H."/>
            <person name="Bancroft I."/>
            <person name="Cheng F."/>
            <person name="Huang S."/>
            <person name="Li X."/>
            <person name="Hua W."/>
            <person name="Wang J."/>
            <person name="Wang X."/>
            <person name="Freeling M."/>
            <person name="Pires J.C."/>
            <person name="Paterson A.H."/>
            <person name="Chalhoub B."/>
            <person name="Wang B."/>
            <person name="Hayward A."/>
            <person name="Sharpe A.G."/>
            <person name="Park B.S."/>
            <person name="Weisshaar B."/>
            <person name="Liu B."/>
            <person name="Li B."/>
            <person name="Liu B."/>
            <person name="Tong C."/>
            <person name="Song C."/>
            <person name="Duran C."/>
            <person name="Peng C."/>
            <person name="Geng C."/>
            <person name="Koh C."/>
            <person name="Lin C."/>
            <person name="Edwards D."/>
            <person name="Mu D."/>
            <person name="Shen D."/>
            <person name="Soumpourou E."/>
            <person name="Li F."/>
            <person name="Fraser F."/>
            <person name="Conant G."/>
            <person name="Lassalle G."/>
            <person name="King G.J."/>
            <person name="Bonnema G."/>
            <person name="Tang H."/>
            <person name="Wang H."/>
            <person name="Belcram H."/>
            <person name="Zhou H."/>
            <person name="Hirakawa H."/>
            <person name="Abe H."/>
            <person name="Guo H."/>
            <person name="Wang H."/>
            <person name="Jin H."/>
            <person name="Parkin I.A."/>
            <person name="Batley J."/>
            <person name="Kim J.S."/>
            <person name="Just J."/>
            <person name="Li J."/>
            <person name="Xu J."/>
            <person name="Deng J."/>
            <person name="Kim J.A."/>
            <person name="Li J."/>
            <person name="Yu J."/>
            <person name="Meng J."/>
            <person name="Wang J."/>
            <person name="Min J."/>
            <person name="Poulain J."/>
            <person name="Wang J."/>
            <person name="Hatakeyama K."/>
            <person name="Wu K."/>
            <person name="Wang L."/>
            <person name="Fang L."/>
            <person name="Trick M."/>
            <person name="Links M.G."/>
            <person name="Zhao M."/>
            <person name="Jin M."/>
            <person name="Ramchiary N."/>
            <person name="Drou N."/>
            <person name="Berkman P.J."/>
            <person name="Cai Q."/>
            <person name="Huang Q."/>
            <person name="Li R."/>
            <person name="Tabata S."/>
            <person name="Cheng S."/>
            <person name="Zhang S."/>
            <person name="Zhang S."/>
            <person name="Huang S."/>
            <person name="Sato S."/>
            <person name="Sun S."/>
            <person name="Kwon S.J."/>
            <person name="Choi S.R."/>
            <person name="Lee T.H."/>
            <person name="Fan W."/>
            <person name="Zhao X."/>
            <person name="Tan X."/>
            <person name="Xu X."/>
            <person name="Wang Y."/>
            <person name="Qiu Y."/>
            <person name="Yin Y."/>
            <person name="Li Y."/>
            <person name="Du Y."/>
            <person name="Liao Y."/>
            <person name="Lim Y."/>
            <person name="Narusaka Y."/>
            <person name="Wang Y."/>
            <person name="Wang Z."/>
            <person name="Li Z."/>
            <person name="Wang Z."/>
            <person name="Xiong Z."/>
            <person name="Zhang Z."/>
        </authorList>
    </citation>
    <scope>NUCLEOTIDE SEQUENCE [LARGE SCALE GENOMIC DNA]</scope>
    <source>
        <strain evidence="1 2">cv. Chiifu-401-42</strain>
    </source>
</reference>
<dbReference type="eggNOG" id="KOG2434">
    <property type="taxonomic scope" value="Eukaryota"/>
</dbReference>
<dbReference type="InParanoid" id="M4E4M3"/>
<dbReference type="Gramene" id="Bra023726.1">
    <property type="protein sequence ID" value="Bra023726.1-P"/>
    <property type="gene ID" value="Bra023726"/>
</dbReference>
<dbReference type="GO" id="GO:0001181">
    <property type="term" value="F:RNA polymerase I general transcription initiation factor activity"/>
    <property type="evidence" value="ECO:0007669"/>
    <property type="project" value="InterPro"/>
</dbReference>
<dbReference type="EnsemblPlants" id="Bra023726.1">
    <property type="protein sequence ID" value="Bra023726.1-P"/>
    <property type="gene ID" value="Bra023726"/>
</dbReference>
<dbReference type="AlphaFoldDB" id="M4E4M3"/>
<dbReference type="PANTHER" id="PTHR12790">
    <property type="entry name" value="TRANSCRIPTION INITIATION FACTOR IA RRN3"/>
    <property type="match status" value="1"/>
</dbReference>
<dbReference type="InterPro" id="IPR007991">
    <property type="entry name" value="RNA_pol_I_trans_ini_fac_RRN3"/>
</dbReference>
<accession>M4E4M3</accession>
<sequence>MPSPDSPLRTDLSPPATASEAFLRWIKLVVKLPMLHSVTVPTGKLIRDEELGAISDDDDDFPCGKRSKLDRFPLSVFLVFEKLFEAFENYIMDIHKTKVSQFLMFYACSLDPENCGVKFAVKLMDIGDHVCALLPDEIHPSCSSLSV</sequence>
<reference evidence="1 2" key="2">
    <citation type="journal article" date="2018" name="Hortic Res">
        <title>Improved Brassica rapa reference genome by single-molecule sequencing and chromosome conformation capture technologies.</title>
        <authorList>
            <person name="Zhang L."/>
            <person name="Cai X."/>
            <person name="Wu J."/>
            <person name="Liu M."/>
            <person name="Grob S."/>
            <person name="Cheng F."/>
            <person name="Liang J."/>
            <person name="Cai C."/>
            <person name="Liu Z."/>
            <person name="Liu B."/>
            <person name="Wang F."/>
            <person name="Li S."/>
            <person name="Liu F."/>
            <person name="Li X."/>
            <person name="Cheng L."/>
            <person name="Yang W."/>
            <person name="Li M.H."/>
            <person name="Grossniklaus U."/>
            <person name="Zheng H."/>
            <person name="Wang X."/>
        </authorList>
    </citation>
    <scope>NUCLEOTIDE SEQUENCE [LARGE SCALE GENOMIC DNA]</scope>
    <source>
        <strain evidence="1 2">cv. Chiifu-401-42</strain>
    </source>
</reference>
<dbReference type="STRING" id="51351.M4E4M3"/>
<reference evidence="1" key="3">
    <citation type="submission" date="2023-03" db="UniProtKB">
        <authorList>
            <consortium name="EnsemblPlants"/>
        </authorList>
    </citation>
    <scope>IDENTIFICATION</scope>
    <source>
        <strain evidence="1">cv. Chiifu-401-42</strain>
    </source>
</reference>